<protein>
    <recommendedName>
        <fullName evidence="9">DNA 5'-3' helicase</fullName>
        <ecNumber evidence="9">5.6.2.3</ecNumber>
    </recommendedName>
</protein>
<evidence type="ECO:0000256" key="2">
    <source>
        <dbReference type="ARBA" id="ARBA00022705"/>
    </source>
</evidence>
<feature type="domain" description="SF4 helicase" evidence="11">
    <location>
        <begin position="155"/>
        <end position="420"/>
    </location>
</feature>
<evidence type="ECO:0000259" key="11">
    <source>
        <dbReference type="PROSITE" id="PS51199"/>
    </source>
</evidence>
<evidence type="ECO:0000256" key="3">
    <source>
        <dbReference type="ARBA" id="ARBA00022741"/>
    </source>
</evidence>
<comment type="similarity">
    <text evidence="1">Belongs to the helicase family. DnaB subfamily.</text>
</comment>
<keyword evidence="2" id="KW-0235">DNA replication</keyword>
<dbReference type="Gene3D" id="1.10.860.10">
    <property type="entry name" value="DNAb Helicase, Chain A"/>
    <property type="match status" value="1"/>
</dbReference>
<dbReference type="SUPFAM" id="SSF52540">
    <property type="entry name" value="P-loop containing nucleoside triphosphate hydrolases"/>
    <property type="match status" value="1"/>
</dbReference>
<dbReference type="Pfam" id="PF03796">
    <property type="entry name" value="DnaB_C"/>
    <property type="match status" value="1"/>
</dbReference>
<evidence type="ECO:0000313" key="12">
    <source>
        <dbReference type="EMBL" id="QJA95041.1"/>
    </source>
</evidence>
<organism evidence="12">
    <name type="scientific">viral metagenome</name>
    <dbReference type="NCBI Taxonomy" id="1070528"/>
    <lineage>
        <taxon>unclassified sequences</taxon>
        <taxon>metagenomes</taxon>
        <taxon>organismal metagenomes</taxon>
    </lineage>
</organism>
<dbReference type="SUPFAM" id="SSF48024">
    <property type="entry name" value="N-terminal domain of DnaB helicase"/>
    <property type="match status" value="1"/>
</dbReference>
<keyword evidence="6" id="KW-0067">ATP-binding</keyword>
<evidence type="ECO:0000256" key="1">
    <source>
        <dbReference type="ARBA" id="ARBA00008428"/>
    </source>
</evidence>
<name>A0A6M3LPR1_9ZZZZ</name>
<keyword evidence="3" id="KW-0547">Nucleotide-binding</keyword>
<proteinExistence type="inferred from homology"/>
<accession>A0A6M3LPR1</accession>
<dbReference type="InterPro" id="IPR027417">
    <property type="entry name" value="P-loop_NTPase"/>
</dbReference>
<dbReference type="InterPro" id="IPR036185">
    <property type="entry name" value="DNA_heli_DnaB-like_N_sf"/>
</dbReference>
<evidence type="ECO:0000256" key="10">
    <source>
        <dbReference type="ARBA" id="ARBA00048954"/>
    </source>
</evidence>
<dbReference type="GO" id="GO:0043139">
    <property type="term" value="F:5'-3' DNA helicase activity"/>
    <property type="evidence" value="ECO:0007669"/>
    <property type="project" value="UniProtKB-EC"/>
</dbReference>
<keyword evidence="5 12" id="KW-0347">Helicase</keyword>
<dbReference type="InterPro" id="IPR007693">
    <property type="entry name" value="DNA_helicase_DnaB-like_N"/>
</dbReference>
<dbReference type="PANTHER" id="PTHR30153">
    <property type="entry name" value="REPLICATIVE DNA HELICASE DNAB"/>
    <property type="match status" value="1"/>
</dbReference>
<dbReference type="InterPro" id="IPR016136">
    <property type="entry name" value="DNA_helicase_N/primase_C"/>
</dbReference>
<dbReference type="GO" id="GO:0006260">
    <property type="term" value="P:DNA replication"/>
    <property type="evidence" value="ECO:0007669"/>
    <property type="project" value="UniProtKB-KW"/>
</dbReference>
<dbReference type="GO" id="GO:0003677">
    <property type="term" value="F:DNA binding"/>
    <property type="evidence" value="ECO:0007669"/>
    <property type="project" value="UniProtKB-KW"/>
</dbReference>
<evidence type="ECO:0000256" key="8">
    <source>
        <dbReference type="ARBA" id="ARBA00023235"/>
    </source>
</evidence>
<dbReference type="PROSITE" id="PS51199">
    <property type="entry name" value="SF4_HELICASE"/>
    <property type="match status" value="1"/>
</dbReference>
<keyword evidence="8" id="KW-0413">Isomerase</keyword>
<evidence type="ECO:0000256" key="5">
    <source>
        <dbReference type="ARBA" id="ARBA00022806"/>
    </source>
</evidence>
<dbReference type="EC" id="5.6.2.3" evidence="9"/>
<dbReference type="Gene3D" id="3.40.50.300">
    <property type="entry name" value="P-loop containing nucleotide triphosphate hydrolases"/>
    <property type="match status" value="1"/>
</dbReference>
<evidence type="ECO:0000256" key="9">
    <source>
        <dbReference type="ARBA" id="ARBA00044969"/>
    </source>
</evidence>
<evidence type="ECO:0000256" key="4">
    <source>
        <dbReference type="ARBA" id="ARBA00022801"/>
    </source>
</evidence>
<reference evidence="12" key="1">
    <citation type="submission" date="2020-03" db="EMBL/GenBank/DDBJ databases">
        <title>The deep terrestrial virosphere.</title>
        <authorList>
            <person name="Holmfeldt K."/>
            <person name="Nilsson E."/>
            <person name="Simone D."/>
            <person name="Lopez-Fernandez M."/>
            <person name="Wu X."/>
            <person name="de Brujin I."/>
            <person name="Lundin D."/>
            <person name="Andersson A."/>
            <person name="Bertilsson S."/>
            <person name="Dopson M."/>
        </authorList>
    </citation>
    <scope>NUCLEOTIDE SEQUENCE</scope>
    <source>
        <strain evidence="12">MM415B03672</strain>
    </source>
</reference>
<evidence type="ECO:0000256" key="7">
    <source>
        <dbReference type="ARBA" id="ARBA00023125"/>
    </source>
</evidence>
<dbReference type="GO" id="GO:0016787">
    <property type="term" value="F:hydrolase activity"/>
    <property type="evidence" value="ECO:0007669"/>
    <property type="project" value="UniProtKB-KW"/>
</dbReference>
<dbReference type="GO" id="GO:0005524">
    <property type="term" value="F:ATP binding"/>
    <property type="evidence" value="ECO:0007669"/>
    <property type="project" value="UniProtKB-KW"/>
</dbReference>
<dbReference type="PANTHER" id="PTHR30153:SF2">
    <property type="entry name" value="REPLICATIVE DNA HELICASE"/>
    <property type="match status" value="1"/>
</dbReference>
<gene>
    <name evidence="12" type="ORF">MM415B03672_0004</name>
</gene>
<evidence type="ECO:0000256" key="6">
    <source>
        <dbReference type="ARBA" id="ARBA00022840"/>
    </source>
</evidence>
<dbReference type="EMBL" id="MT143281">
    <property type="protein sequence ID" value="QJA95041.1"/>
    <property type="molecule type" value="Genomic_DNA"/>
</dbReference>
<keyword evidence="7" id="KW-0238">DNA-binding</keyword>
<keyword evidence="4" id="KW-0378">Hydrolase</keyword>
<dbReference type="GO" id="GO:0005829">
    <property type="term" value="C:cytosol"/>
    <property type="evidence" value="ECO:0007669"/>
    <property type="project" value="TreeGrafter"/>
</dbReference>
<dbReference type="Pfam" id="PF00772">
    <property type="entry name" value="DnaB"/>
    <property type="match status" value="1"/>
</dbReference>
<dbReference type="AlphaFoldDB" id="A0A6M3LPR1"/>
<sequence>MLLGQCFLDPTLITKITLTPEEMFRDYHKNLLKTLRWLYEKDGAQGINPLSIAERLKPLNKLDEVGGFEHLLDLSSVASTTANAEHFQKLIRETYQQRKCIALAQQIEDAAYKGSPIIDILELADKGLFEIRKGKDSRGGEIGVVLRELTKQITINQEPRFYPTGLCGIDGLIGGLEPGTYNILGGFTSSGKTALGLTMLIHFAREGLHIHYLSWEMGRLALVSRLITMVGQIPTMVMRSNFQNVGDEQAKKYHKAFIKACGEISSWPMYLYDTRGYNIEEARGLLLSDNAKRKIDVVFVDYLQLIRRSGSVDREEGVGNISHALQVLAAELDAVVIAMAQLNREAAKEKRPRIHHLRESGRIEQDGDMVMLVHIPEANGVMQDDNASVFVEKNRVTGALGQVPVKFVRDYAHFADRYGA</sequence>
<comment type="catalytic activity">
    <reaction evidence="10">
        <text>ATP + H2O = ADP + phosphate + H(+)</text>
        <dbReference type="Rhea" id="RHEA:13065"/>
        <dbReference type="ChEBI" id="CHEBI:15377"/>
        <dbReference type="ChEBI" id="CHEBI:15378"/>
        <dbReference type="ChEBI" id="CHEBI:30616"/>
        <dbReference type="ChEBI" id="CHEBI:43474"/>
        <dbReference type="ChEBI" id="CHEBI:456216"/>
        <dbReference type="EC" id="5.6.2.3"/>
    </reaction>
</comment>
<dbReference type="InterPro" id="IPR007694">
    <property type="entry name" value="DNA_helicase_DnaB-like_C"/>
</dbReference>